<comment type="caution">
    <text evidence="2">The sequence shown here is derived from an EMBL/GenBank/DDBJ whole genome shotgun (WGS) entry which is preliminary data.</text>
</comment>
<accession>A0A4T0FTC8</accession>
<feature type="compositionally biased region" description="Basic and acidic residues" evidence="1">
    <location>
        <begin position="35"/>
        <end position="54"/>
    </location>
</feature>
<evidence type="ECO:0000256" key="1">
    <source>
        <dbReference type="SAM" id="MobiDB-lite"/>
    </source>
</evidence>
<sequence>MSSDPSKTNAQYNSTVGNVKQAAGDLVGAEGLAKSGKDQHNQGEVERKEAEAKQYGEGAVDSVAGKAKNIGGAITGDKSKQAEGAAREEKGDTKREFA</sequence>
<evidence type="ECO:0000313" key="3">
    <source>
        <dbReference type="Proteomes" id="UP000310189"/>
    </source>
</evidence>
<dbReference type="InterPro" id="IPR036629">
    <property type="entry name" value="YjbJ_sf"/>
</dbReference>
<dbReference type="OrthoDB" id="9999611at2759"/>
<evidence type="ECO:0008006" key="4">
    <source>
        <dbReference type="Google" id="ProtNLM"/>
    </source>
</evidence>
<keyword evidence="3" id="KW-1185">Reference proteome</keyword>
<dbReference type="EMBL" id="SPNW01000015">
    <property type="protein sequence ID" value="TIA90954.1"/>
    <property type="molecule type" value="Genomic_DNA"/>
</dbReference>
<dbReference type="SUPFAM" id="SSF69047">
    <property type="entry name" value="Hypothetical protein YjbJ"/>
    <property type="match status" value="1"/>
</dbReference>
<feature type="region of interest" description="Disordered" evidence="1">
    <location>
        <begin position="70"/>
        <end position="98"/>
    </location>
</feature>
<protein>
    <recommendedName>
        <fullName evidence="4">CsbD-like domain-containing protein</fullName>
    </recommendedName>
</protein>
<dbReference type="PANTHER" id="PTHR40460">
    <property type="entry name" value="CHROMOSOME 1, WHOLE GENOME SHOTGUN SEQUENCE"/>
    <property type="match status" value="1"/>
</dbReference>
<dbReference type="AlphaFoldDB" id="A0A4T0FTC8"/>
<feature type="compositionally biased region" description="Basic and acidic residues" evidence="1">
    <location>
        <begin position="77"/>
        <end position="98"/>
    </location>
</feature>
<proteinExistence type="predicted"/>
<name>A0A4T0FTC8_9BASI</name>
<feature type="region of interest" description="Disordered" evidence="1">
    <location>
        <begin position="27"/>
        <end position="58"/>
    </location>
</feature>
<evidence type="ECO:0000313" key="2">
    <source>
        <dbReference type="EMBL" id="TIA90954.1"/>
    </source>
</evidence>
<dbReference type="Proteomes" id="UP000310189">
    <property type="component" value="Unassembled WGS sequence"/>
</dbReference>
<reference evidence="2 3" key="1">
    <citation type="submission" date="2019-03" db="EMBL/GenBank/DDBJ databases">
        <title>Sequencing 23 genomes of Wallemia ichthyophaga.</title>
        <authorList>
            <person name="Gostincar C."/>
        </authorList>
    </citation>
    <scope>NUCLEOTIDE SEQUENCE [LARGE SCALE GENOMIC DNA]</scope>
    <source>
        <strain evidence="2 3">EXF-5753</strain>
    </source>
</reference>
<gene>
    <name evidence="2" type="ORF">E3P99_01317</name>
</gene>
<dbReference type="PANTHER" id="PTHR40460:SF1">
    <property type="entry name" value="CSBD-LIKE DOMAIN-CONTAINING PROTEIN"/>
    <property type="match status" value="1"/>
</dbReference>
<organism evidence="2 3">
    <name type="scientific">Wallemia hederae</name>
    <dbReference type="NCBI Taxonomy" id="1540922"/>
    <lineage>
        <taxon>Eukaryota</taxon>
        <taxon>Fungi</taxon>
        <taxon>Dikarya</taxon>
        <taxon>Basidiomycota</taxon>
        <taxon>Wallemiomycotina</taxon>
        <taxon>Wallemiomycetes</taxon>
        <taxon>Wallemiales</taxon>
        <taxon>Wallemiaceae</taxon>
        <taxon>Wallemia</taxon>
    </lineage>
</organism>